<sequence>MIKDEQSPLSTSLDFTVQERSMMTDYDENYQIYAADYYPEFHCRTIDSTISADNHYGWDGHHSLVDPYLIGDFNLFDSDDYDARFSNSQTFSTEFYTNFINGNAKVNNSITDKKLFTTISNDLNNYQKPALQEDGQQQIVPNFEKDVDTQISENQEMKLIKSQPKQNDDDNNQSEMNEGRGQKSVLANNDDQENENLLNQIISKQKSLLFPQKLWNLANSSSFPAINWSKNGLEIQINIDKLTPFLRHITRTHKFESFLRQLHMYGFRKTTNFNLKKRKFDRNIVCYFREGFTRDVHDFKEIDKIFRFK</sequence>
<evidence type="ECO:0000256" key="3">
    <source>
        <dbReference type="ARBA" id="ARBA00023125"/>
    </source>
</evidence>
<feature type="region of interest" description="Disordered" evidence="5">
    <location>
        <begin position="158"/>
        <end position="181"/>
    </location>
</feature>
<dbReference type="Proteomes" id="UP000194236">
    <property type="component" value="Unassembled WGS sequence"/>
</dbReference>
<name>A0A1Y3BRA3_EURMA</name>
<evidence type="ECO:0000259" key="6">
    <source>
        <dbReference type="Pfam" id="PF00447"/>
    </source>
</evidence>
<evidence type="ECO:0000313" key="8">
    <source>
        <dbReference type="Proteomes" id="UP000194236"/>
    </source>
</evidence>
<dbReference type="GO" id="GO:0003700">
    <property type="term" value="F:DNA-binding transcription factor activity"/>
    <property type="evidence" value="ECO:0007669"/>
    <property type="project" value="InterPro"/>
</dbReference>
<comment type="caution">
    <text evidence="7">The sequence shown here is derived from an EMBL/GenBank/DDBJ whole genome shotgun (WGS) entry which is preliminary data.</text>
</comment>
<dbReference type="Pfam" id="PF00447">
    <property type="entry name" value="HSF_DNA-bind"/>
    <property type="match status" value="1"/>
</dbReference>
<protein>
    <recommendedName>
        <fullName evidence="6">HSF-type DNA-binding domain-containing protein</fullName>
    </recommendedName>
</protein>
<accession>A0A1Y3BRA3</accession>
<feature type="domain" description="HSF-type DNA-binding" evidence="6">
    <location>
        <begin position="210"/>
        <end position="298"/>
    </location>
</feature>
<dbReference type="EMBL" id="MUJZ01003462">
    <property type="protein sequence ID" value="OTF83490.1"/>
    <property type="molecule type" value="Genomic_DNA"/>
</dbReference>
<organism evidence="7 8">
    <name type="scientific">Euroglyphus maynei</name>
    <name type="common">Mayne's house dust mite</name>
    <dbReference type="NCBI Taxonomy" id="6958"/>
    <lineage>
        <taxon>Eukaryota</taxon>
        <taxon>Metazoa</taxon>
        <taxon>Ecdysozoa</taxon>
        <taxon>Arthropoda</taxon>
        <taxon>Chelicerata</taxon>
        <taxon>Arachnida</taxon>
        <taxon>Acari</taxon>
        <taxon>Acariformes</taxon>
        <taxon>Sarcoptiformes</taxon>
        <taxon>Astigmata</taxon>
        <taxon>Psoroptidia</taxon>
        <taxon>Analgoidea</taxon>
        <taxon>Pyroglyphidae</taxon>
        <taxon>Pyroglyphinae</taxon>
        <taxon>Euroglyphus</taxon>
    </lineage>
</organism>
<dbReference type="GO" id="GO:0043565">
    <property type="term" value="F:sequence-specific DNA binding"/>
    <property type="evidence" value="ECO:0007669"/>
    <property type="project" value="InterPro"/>
</dbReference>
<dbReference type="Gene3D" id="1.10.10.10">
    <property type="entry name" value="Winged helix-like DNA-binding domain superfamily/Winged helix DNA-binding domain"/>
    <property type="match status" value="1"/>
</dbReference>
<dbReference type="SUPFAM" id="SSF46785">
    <property type="entry name" value="Winged helix' DNA-binding domain"/>
    <property type="match status" value="1"/>
</dbReference>
<evidence type="ECO:0000256" key="1">
    <source>
        <dbReference type="ARBA" id="ARBA00004123"/>
    </source>
</evidence>
<evidence type="ECO:0000256" key="2">
    <source>
        <dbReference type="ARBA" id="ARBA00006403"/>
    </source>
</evidence>
<dbReference type="AlphaFoldDB" id="A0A1Y3BRA3"/>
<proteinExistence type="inferred from homology"/>
<comment type="subcellular location">
    <subcellularLocation>
        <location evidence="1">Nucleus</location>
    </subcellularLocation>
</comment>
<dbReference type="InterPro" id="IPR036388">
    <property type="entry name" value="WH-like_DNA-bd_sf"/>
</dbReference>
<evidence type="ECO:0000256" key="4">
    <source>
        <dbReference type="ARBA" id="ARBA00023242"/>
    </source>
</evidence>
<dbReference type="GO" id="GO:0005634">
    <property type="term" value="C:nucleus"/>
    <property type="evidence" value="ECO:0007669"/>
    <property type="project" value="UniProtKB-SubCell"/>
</dbReference>
<evidence type="ECO:0000313" key="7">
    <source>
        <dbReference type="EMBL" id="OTF83490.1"/>
    </source>
</evidence>
<keyword evidence="3" id="KW-0238">DNA-binding</keyword>
<comment type="similarity">
    <text evidence="2">Belongs to the HSF family.</text>
</comment>
<dbReference type="InterPro" id="IPR036390">
    <property type="entry name" value="WH_DNA-bd_sf"/>
</dbReference>
<gene>
    <name evidence="7" type="ORF">BLA29_001409</name>
</gene>
<evidence type="ECO:0000256" key="5">
    <source>
        <dbReference type="SAM" id="MobiDB-lite"/>
    </source>
</evidence>
<keyword evidence="4" id="KW-0539">Nucleus</keyword>
<keyword evidence="8" id="KW-1185">Reference proteome</keyword>
<dbReference type="OrthoDB" id="6418155at2759"/>
<reference evidence="7 8" key="1">
    <citation type="submission" date="2017-03" db="EMBL/GenBank/DDBJ databases">
        <title>Genome Survey of Euroglyphus maynei.</title>
        <authorList>
            <person name="Arlian L.G."/>
            <person name="Morgan M.S."/>
            <person name="Rider S.D."/>
        </authorList>
    </citation>
    <scope>NUCLEOTIDE SEQUENCE [LARGE SCALE GENOMIC DNA]</scope>
    <source>
        <strain evidence="7">Arlian Lab</strain>
        <tissue evidence="7">Whole body</tissue>
    </source>
</reference>
<dbReference type="InterPro" id="IPR000232">
    <property type="entry name" value="HSF_DNA-bd"/>
</dbReference>